<dbReference type="Proteomes" id="UP000270834">
    <property type="component" value="Unassembled WGS sequence"/>
</dbReference>
<dbReference type="Gene3D" id="3.30.160.670">
    <property type="match status" value="1"/>
</dbReference>
<dbReference type="EMBL" id="RBSQ01000823">
    <property type="protein sequence ID" value="RMS51938.1"/>
    <property type="molecule type" value="Genomic_DNA"/>
</dbReference>
<dbReference type="eggNOG" id="ENOG5031HBR">
    <property type="taxonomic scope" value="Bacteria"/>
</dbReference>
<evidence type="ECO:0000313" key="4">
    <source>
        <dbReference type="EMBL" id="RMS51938.1"/>
    </source>
</evidence>
<dbReference type="InterPro" id="IPR025411">
    <property type="entry name" value="DUF4136"/>
</dbReference>
<accession>A0A069Q1V7</accession>
<gene>
    <name evidence="4" type="ORF">ALP65_03078</name>
    <name evidence="3" type="ORF">CAZ10_02990</name>
    <name evidence="2" type="ORF">PAERUG_P19_London_7_VIM_2_05_10_01532</name>
</gene>
<proteinExistence type="predicted"/>
<dbReference type="AlphaFoldDB" id="A0A069Q1V7"/>
<evidence type="ECO:0000313" key="3">
    <source>
        <dbReference type="EMBL" id="OTI66270.1"/>
    </source>
</evidence>
<evidence type="ECO:0000313" key="7">
    <source>
        <dbReference type="Proteomes" id="UP000270834"/>
    </source>
</evidence>
<organism evidence="4 7">
    <name type="scientific">Pseudomonas aeruginosa</name>
    <dbReference type="NCBI Taxonomy" id="287"/>
    <lineage>
        <taxon>Bacteria</taxon>
        <taxon>Pseudomonadati</taxon>
        <taxon>Pseudomonadota</taxon>
        <taxon>Gammaproteobacteria</taxon>
        <taxon>Pseudomonadales</taxon>
        <taxon>Pseudomonadaceae</taxon>
        <taxon>Pseudomonas</taxon>
    </lineage>
</organism>
<name>A0A069Q1V7_PSEAI</name>
<comment type="caution">
    <text evidence="4">The sequence shown here is derived from an EMBL/GenBank/DDBJ whole genome shotgun (WGS) entry which is preliminary data.</text>
</comment>
<evidence type="ECO:0000313" key="6">
    <source>
        <dbReference type="Proteomes" id="UP000194857"/>
    </source>
</evidence>
<sequence length="170" mass="19425">MRRFSLRFVLLLLFGLLLYACRNEPGPVRLAPGVTAADYRTFFIQAVRAEGHRIDFEERFDTAVRRALEAKGYRYHAEHGDLRVIYALGLQRQPGLEMRPVITQDGVFTQTQLTEDTEARLALRILDESNGRVLLESVLSRQLHDPALTQEAFDRGVAQLLKDFPSRSQP</sequence>
<evidence type="ECO:0000313" key="5">
    <source>
        <dbReference type="Proteomes" id="UP000045039"/>
    </source>
</evidence>
<dbReference type="EMBL" id="CVVU01000077">
    <property type="protein sequence ID" value="CRO39451.1"/>
    <property type="molecule type" value="Genomic_DNA"/>
</dbReference>
<dbReference type="Proteomes" id="UP000194857">
    <property type="component" value="Unassembled WGS sequence"/>
</dbReference>
<dbReference type="Pfam" id="PF13590">
    <property type="entry name" value="DUF4136"/>
    <property type="match status" value="1"/>
</dbReference>
<feature type="domain" description="DUF4136" evidence="1">
    <location>
        <begin position="37"/>
        <end position="165"/>
    </location>
</feature>
<dbReference type="PROSITE" id="PS51257">
    <property type="entry name" value="PROKAR_LIPOPROTEIN"/>
    <property type="match status" value="1"/>
</dbReference>
<protein>
    <recommendedName>
        <fullName evidence="1">DUF4136 domain-containing protein</fullName>
    </recommendedName>
</protein>
<evidence type="ECO:0000313" key="2">
    <source>
        <dbReference type="EMBL" id="CRO39451.1"/>
    </source>
</evidence>
<dbReference type="RefSeq" id="WP_003100166.1">
    <property type="nucleotide sequence ID" value="NZ_AP024513.1"/>
</dbReference>
<dbReference type="EMBL" id="NFFZ01000001">
    <property type="protein sequence ID" value="OTI66270.1"/>
    <property type="molecule type" value="Genomic_DNA"/>
</dbReference>
<reference evidence="2" key="1">
    <citation type="submission" date="2015-06" db="EMBL/GenBank/DDBJ databases">
        <authorList>
            <person name="Radhakrishnan R."/>
            <person name="Underwood A."/>
            <person name="Al-Shahib A."/>
        </authorList>
    </citation>
    <scope>NUCLEOTIDE SEQUENCE</scope>
    <source>
        <strain evidence="2">P19_London_7_VIM_2_05_10</strain>
    </source>
</reference>
<evidence type="ECO:0000259" key="1">
    <source>
        <dbReference type="Pfam" id="PF13590"/>
    </source>
</evidence>
<reference evidence="5" key="2">
    <citation type="submission" date="2015-06" db="EMBL/GenBank/DDBJ databases">
        <authorList>
            <person name="Radhakrishnan Rajesh"/>
            <person name="Underwood Anthony"/>
            <person name="Al-Shahib Ali"/>
        </authorList>
    </citation>
    <scope>NUCLEOTIDE SEQUENCE [LARGE SCALE GENOMIC DNA]</scope>
    <source>
        <strain evidence="5">P19_London_7_VIM_2_05_10</strain>
    </source>
</reference>
<dbReference type="Proteomes" id="UP000045039">
    <property type="component" value="Unassembled WGS sequence"/>
</dbReference>
<reference evidence="3 6" key="3">
    <citation type="submission" date="2017-05" db="EMBL/GenBank/DDBJ databases">
        <authorList>
            <person name="Song R."/>
            <person name="Chenine A.L."/>
            <person name="Ruprecht R.M."/>
        </authorList>
    </citation>
    <scope>NUCLEOTIDE SEQUENCE [LARGE SCALE GENOMIC DNA]</scope>
    <source>
        <strain evidence="3 6">S567_C10_BS</strain>
    </source>
</reference>
<accession>A0A1S1BYQ6</accession>
<reference evidence="4 7" key="4">
    <citation type="submission" date="2018-08" db="EMBL/GenBank/DDBJ databases">
        <title>Recombination of ecologically and evolutionarily significant loci maintains genetic cohesion in the Pseudomonas syringae species complex.</title>
        <authorList>
            <person name="Dillon M."/>
            <person name="Thakur S."/>
            <person name="Almeida R.N.D."/>
            <person name="Weir B.S."/>
            <person name="Guttman D.S."/>
        </authorList>
    </citation>
    <scope>NUCLEOTIDE SEQUENCE [LARGE SCALE GENOMIC DNA]</scope>
    <source>
        <strain evidence="4 7">ICMP 7846</strain>
    </source>
</reference>